<protein>
    <submittedName>
        <fullName evidence="2">cAMP-binding protein</fullName>
    </submittedName>
</protein>
<evidence type="ECO:0000313" key="2">
    <source>
        <dbReference type="EMBL" id="GGF28440.1"/>
    </source>
</evidence>
<feature type="domain" description="Cyclic nucleotide-binding" evidence="1">
    <location>
        <begin position="26"/>
        <end position="111"/>
    </location>
</feature>
<dbReference type="PROSITE" id="PS50042">
    <property type="entry name" value="CNMP_BINDING_3"/>
    <property type="match status" value="1"/>
</dbReference>
<comment type="caution">
    <text evidence="2">The sequence shown here is derived from an EMBL/GenBank/DDBJ whole genome shotgun (WGS) entry which is preliminary data.</text>
</comment>
<sequence length="188" mass="21481">MDEIRQLFEAQVSLTDEDWSLFSQKLTPRHFPAKSPVISAGAREDYLSFIQKGMVRYYIPGEDELTFGFSFAGEFMSAYDAFLTRVASRYTIEALSETTLWSISHADLQEVYEGSAMGDRIGRHAAEGLFLKKAKRELALLNESAEERYLNLFSDRPELIHKIPLKYIASYIGITPQALSRIRKRISL</sequence>
<dbReference type="Proteomes" id="UP000647339">
    <property type="component" value="Unassembled WGS sequence"/>
</dbReference>
<dbReference type="SUPFAM" id="SSF51206">
    <property type="entry name" value="cAMP-binding domain-like"/>
    <property type="match status" value="1"/>
</dbReference>
<reference evidence="3" key="1">
    <citation type="journal article" date="2019" name="Int. J. Syst. Evol. Microbiol.">
        <title>The Global Catalogue of Microorganisms (GCM) 10K type strain sequencing project: providing services to taxonomists for standard genome sequencing and annotation.</title>
        <authorList>
            <consortium name="The Broad Institute Genomics Platform"/>
            <consortium name="The Broad Institute Genome Sequencing Center for Infectious Disease"/>
            <person name="Wu L."/>
            <person name="Ma J."/>
        </authorList>
    </citation>
    <scope>NUCLEOTIDE SEQUENCE [LARGE SCALE GENOMIC DNA]</scope>
    <source>
        <strain evidence="3">CGMCC 1.15407</strain>
    </source>
</reference>
<name>A0ABQ1UVZ8_9BACT</name>
<dbReference type="RefSeq" id="WP_137401667.1">
    <property type="nucleotide sequence ID" value="NZ_BMIU01000006.1"/>
</dbReference>
<accession>A0ABQ1UVZ8</accession>
<organism evidence="2 3">
    <name type="scientific">Echinicola rosea</name>
    <dbReference type="NCBI Taxonomy" id="1807691"/>
    <lineage>
        <taxon>Bacteria</taxon>
        <taxon>Pseudomonadati</taxon>
        <taxon>Bacteroidota</taxon>
        <taxon>Cytophagia</taxon>
        <taxon>Cytophagales</taxon>
        <taxon>Cyclobacteriaceae</taxon>
        <taxon>Echinicola</taxon>
    </lineage>
</organism>
<dbReference type="InterPro" id="IPR000595">
    <property type="entry name" value="cNMP-bd_dom"/>
</dbReference>
<dbReference type="Gene3D" id="2.60.120.10">
    <property type="entry name" value="Jelly Rolls"/>
    <property type="match status" value="1"/>
</dbReference>
<evidence type="ECO:0000313" key="3">
    <source>
        <dbReference type="Proteomes" id="UP000647339"/>
    </source>
</evidence>
<dbReference type="Pfam" id="PF00027">
    <property type="entry name" value="cNMP_binding"/>
    <property type="match status" value="1"/>
</dbReference>
<dbReference type="CDD" id="cd00038">
    <property type="entry name" value="CAP_ED"/>
    <property type="match status" value="1"/>
</dbReference>
<proteinExistence type="predicted"/>
<gene>
    <name evidence="2" type="ORF">GCM10011339_15840</name>
</gene>
<evidence type="ECO:0000259" key="1">
    <source>
        <dbReference type="PROSITE" id="PS50042"/>
    </source>
</evidence>
<dbReference type="EMBL" id="BMIU01000006">
    <property type="protein sequence ID" value="GGF28440.1"/>
    <property type="molecule type" value="Genomic_DNA"/>
</dbReference>
<dbReference type="InterPro" id="IPR014710">
    <property type="entry name" value="RmlC-like_jellyroll"/>
</dbReference>
<keyword evidence="3" id="KW-1185">Reference proteome</keyword>
<dbReference type="InterPro" id="IPR018490">
    <property type="entry name" value="cNMP-bd_dom_sf"/>
</dbReference>